<gene>
    <name evidence="8" type="ORF">pipiens_003637</name>
</gene>
<keyword evidence="4 6" id="KW-1133">Transmembrane helix</keyword>
<keyword evidence="3 6" id="KW-0812">Transmembrane</keyword>
<proteinExistence type="predicted"/>
<evidence type="ECO:0000256" key="5">
    <source>
        <dbReference type="ARBA" id="ARBA00023136"/>
    </source>
</evidence>
<dbReference type="EMBL" id="JBEHCU010009323">
    <property type="protein sequence ID" value="KAL1380090.1"/>
    <property type="molecule type" value="Genomic_DNA"/>
</dbReference>
<organism evidence="8 9">
    <name type="scientific">Culex pipiens pipiens</name>
    <name type="common">Northern house mosquito</name>
    <dbReference type="NCBI Taxonomy" id="38569"/>
    <lineage>
        <taxon>Eukaryota</taxon>
        <taxon>Metazoa</taxon>
        <taxon>Ecdysozoa</taxon>
        <taxon>Arthropoda</taxon>
        <taxon>Hexapoda</taxon>
        <taxon>Insecta</taxon>
        <taxon>Pterygota</taxon>
        <taxon>Neoptera</taxon>
        <taxon>Endopterygota</taxon>
        <taxon>Diptera</taxon>
        <taxon>Nematocera</taxon>
        <taxon>Culicoidea</taxon>
        <taxon>Culicidae</taxon>
        <taxon>Culicinae</taxon>
        <taxon>Culicini</taxon>
        <taxon>Culex</taxon>
        <taxon>Culex</taxon>
    </lineage>
</organism>
<comment type="subcellular location">
    <subcellularLocation>
        <location evidence="1">Membrane</location>
        <topology evidence="1">Multi-pass membrane protein</topology>
    </subcellularLocation>
</comment>
<sequence length="140" mass="15967">MASSYGWGYLSDTRGRRRVMQYALYGTAVASSFANDFWSMLVLRLLAGVCASAPSAIVYAYLGEFCSPSKRAQVISYASVWASVAMMYIALLDWWILQYDWSWAITTDYRIRPWRLIFVVYTLPGFGTGLAFRWFPGSFI</sequence>
<evidence type="ECO:0000313" key="9">
    <source>
        <dbReference type="Proteomes" id="UP001562425"/>
    </source>
</evidence>
<evidence type="ECO:0000259" key="7">
    <source>
        <dbReference type="PROSITE" id="PS50850"/>
    </source>
</evidence>
<evidence type="ECO:0000256" key="1">
    <source>
        <dbReference type="ARBA" id="ARBA00004141"/>
    </source>
</evidence>
<reference evidence="8 9" key="1">
    <citation type="submission" date="2024-05" db="EMBL/GenBank/DDBJ databases">
        <title>Culex pipiens pipiens assembly and annotation.</title>
        <authorList>
            <person name="Alout H."/>
            <person name="Durand T."/>
        </authorList>
    </citation>
    <scope>NUCLEOTIDE SEQUENCE [LARGE SCALE GENOMIC DNA]</scope>
    <source>
        <strain evidence="8">HA-2024</strain>
        <tissue evidence="8">Whole body</tissue>
    </source>
</reference>
<dbReference type="SUPFAM" id="SSF103473">
    <property type="entry name" value="MFS general substrate transporter"/>
    <property type="match status" value="1"/>
</dbReference>
<keyword evidence="5 6" id="KW-0472">Membrane</keyword>
<dbReference type="GO" id="GO:0016020">
    <property type="term" value="C:membrane"/>
    <property type="evidence" value="ECO:0007669"/>
    <property type="project" value="UniProtKB-SubCell"/>
</dbReference>
<keyword evidence="9" id="KW-1185">Reference proteome</keyword>
<dbReference type="InterPro" id="IPR036259">
    <property type="entry name" value="MFS_trans_sf"/>
</dbReference>
<evidence type="ECO:0000256" key="4">
    <source>
        <dbReference type="ARBA" id="ARBA00022989"/>
    </source>
</evidence>
<evidence type="ECO:0000256" key="2">
    <source>
        <dbReference type="ARBA" id="ARBA00022448"/>
    </source>
</evidence>
<accession>A0ABD1CUH6</accession>
<dbReference type="PROSITE" id="PS50850">
    <property type="entry name" value="MFS"/>
    <property type="match status" value="1"/>
</dbReference>
<name>A0ABD1CUH6_CULPP</name>
<dbReference type="Proteomes" id="UP001562425">
    <property type="component" value="Unassembled WGS sequence"/>
</dbReference>
<keyword evidence="2" id="KW-0813">Transport</keyword>
<feature type="transmembrane region" description="Helical" evidence="6">
    <location>
        <begin position="41"/>
        <end position="62"/>
    </location>
</feature>
<protein>
    <recommendedName>
        <fullName evidence="7">Major facilitator superfamily (MFS) profile domain-containing protein</fullName>
    </recommendedName>
</protein>
<dbReference type="PANTHER" id="PTHR23511:SF37">
    <property type="entry name" value="MAJOR FACILITATOR SUPERFAMILY (MFS) PROFILE DOMAIN-CONTAINING PROTEIN-RELATED"/>
    <property type="match status" value="1"/>
</dbReference>
<comment type="caution">
    <text evidence="8">The sequence shown here is derived from an EMBL/GenBank/DDBJ whole genome shotgun (WGS) entry which is preliminary data.</text>
</comment>
<dbReference type="PANTHER" id="PTHR23511">
    <property type="entry name" value="SYNAPTIC VESICLE GLYCOPROTEIN 2"/>
    <property type="match status" value="1"/>
</dbReference>
<feature type="transmembrane region" description="Helical" evidence="6">
    <location>
        <begin position="116"/>
        <end position="135"/>
    </location>
</feature>
<feature type="transmembrane region" description="Helical" evidence="6">
    <location>
        <begin position="74"/>
        <end position="96"/>
    </location>
</feature>
<feature type="domain" description="Major facilitator superfamily (MFS) profile" evidence="7">
    <location>
        <begin position="1"/>
        <end position="140"/>
    </location>
</feature>
<dbReference type="AlphaFoldDB" id="A0ABD1CUH6"/>
<evidence type="ECO:0000256" key="3">
    <source>
        <dbReference type="ARBA" id="ARBA00022692"/>
    </source>
</evidence>
<dbReference type="InterPro" id="IPR020846">
    <property type="entry name" value="MFS_dom"/>
</dbReference>
<evidence type="ECO:0000256" key="6">
    <source>
        <dbReference type="SAM" id="Phobius"/>
    </source>
</evidence>
<dbReference type="Gene3D" id="1.20.1250.20">
    <property type="entry name" value="MFS general substrate transporter like domains"/>
    <property type="match status" value="1"/>
</dbReference>
<dbReference type="Pfam" id="PF07690">
    <property type="entry name" value="MFS_1"/>
    <property type="match status" value="1"/>
</dbReference>
<evidence type="ECO:0000313" key="8">
    <source>
        <dbReference type="EMBL" id="KAL1380090.1"/>
    </source>
</evidence>
<dbReference type="InterPro" id="IPR011701">
    <property type="entry name" value="MFS"/>
</dbReference>